<comment type="subcellular location">
    <subcellularLocation>
        <location evidence="8">Cell membrane</location>
        <topology evidence="8">Multi-pass membrane protein</topology>
    </subcellularLocation>
    <subcellularLocation>
        <location evidence="1">Endomembrane system</location>
        <topology evidence="1">Multi-pass membrane protein</topology>
    </subcellularLocation>
</comment>
<keyword evidence="6 8" id="KW-1133">Transmembrane helix</keyword>
<feature type="transmembrane region" description="Helical" evidence="8">
    <location>
        <begin position="187"/>
        <end position="211"/>
    </location>
</feature>
<gene>
    <name evidence="9" type="ORF">ISP08_04495</name>
</gene>
<feature type="transmembrane region" description="Helical" evidence="8">
    <location>
        <begin position="76"/>
        <end position="103"/>
    </location>
</feature>
<evidence type="ECO:0000313" key="10">
    <source>
        <dbReference type="Proteomes" id="UP000594455"/>
    </source>
</evidence>
<comment type="similarity">
    <text evidence="2 8">Belongs to the NiCoT transporter (TC 2.A.52) family.</text>
</comment>
<keyword evidence="3 8" id="KW-0813">Transport</keyword>
<dbReference type="InterPro" id="IPR011541">
    <property type="entry name" value="Ni/Co_transpt_high_affinity"/>
</dbReference>
<keyword evidence="7 8" id="KW-0472">Membrane</keyword>
<evidence type="ECO:0000256" key="5">
    <source>
        <dbReference type="ARBA" id="ARBA00022692"/>
    </source>
</evidence>
<proteinExistence type="inferred from homology"/>
<organism evidence="9 10">
    <name type="scientific">Staphylococcus lloydii</name>
    <dbReference type="NCBI Taxonomy" id="2781774"/>
    <lineage>
        <taxon>Bacteria</taxon>
        <taxon>Bacillati</taxon>
        <taxon>Bacillota</taxon>
        <taxon>Bacilli</taxon>
        <taxon>Bacillales</taxon>
        <taxon>Staphylococcaceae</taxon>
        <taxon>Staphylococcus</taxon>
    </lineage>
</organism>
<evidence type="ECO:0000256" key="4">
    <source>
        <dbReference type="ARBA" id="ARBA00022596"/>
    </source>
</evidence>
<feature type="transmembrane region" description="Helical" evidence="8">
    <location>
        <begin position="123"/>
        <end position="148"/>
    </location>
</feature>
<dbReference type="GO" id="GO:0012505">
    <property type="term" value="C:endomembrane system"/>
    <property type="evidence" value="ECO:0007669"/>
    <property type="project" value="UniProtKB-SubCell"/>
</dbReference>
<evidence type="ECO:0000256" key="7">
    <source>
        <dbReference type="ARBA" id="ARBA00023136"/>
    </source>
</evidence>
<dbReference type="GO" id="GO:0015099">
    <property type="term" value="F:nickel cation transmembrane transporter activity"/>
    <property type="evidence" value="ECO:0007669"/>
    <property type="project" value="UniProtKB-UniRule"/>
</dbReference>
<dbReference type="Pfam" id="PF03824">
    <property type="entry name" value="NicO"/>
    <property type="match status" value="1"/>
</dbReference>
<protein>
    <recommendedName>
        <fullName evidence="8">Nickel/cobalt efflux system</fullName>
    </recommendedName>
</protein>
<feature type="transmembrane region" description="Helical" evidence="8">
    <location>
        <begin position="12"/>
        <end position="32"/>
    </location>
</feature>
<dbReference type="InterPro" id="IPR004688">
    <property type="entry name" value="Ni/Co_transpt"/>
</dbReference>
<dbReference type="RefSeq" id="WP_195719488.1">
    <property type="nucleotide sequence ID" value="NZ_CP064056.1"/>
</dbReference>
<evidence type="ECO:0000256" key="6">
    <source>
        <dbReference type="ARBA" id="ARBA00022989"/>
    </source>
</evidence>
<dbReference type="AlphaFoldDB" id="A0A7T1B1S4"/>
<dbReference type="PANTHER" id="PTHR31611:SF0">
    <property type="entry name" value="HIGH-AFFINITY NICKEL TRANSPORT PROTEIN NIC1"/>
    <property type="match status" value="1"/>
</dbReference>
<evidence type="ECO:0000256" key="3">
    <source>
        <dbReference type="ARBA" id="ARBA00022448"/>
    </source>
</evidence>
<feature type="transmembrane region" description="Helical" evidence="8">
    <location>
        <begin position="217"/>
        <end position="240"/>
    </location>
</feature>
<keyword evidence="4" id="KW-0533">Nickel</keyword>
<dbReference type="KEGG" id="sllo:ISP08_04495"/>
<name>A0A7T1B1S4_9STAP</name>
<feature type="transmembrane region" description="Helical" evidence="8">
    <location>
        <begin position="260"/>
        <end position="287"/>
    </location>
</feature>
<sequence length="338" mass="37649">MKFLGRYNKSWLPYILIVILLHVVGFSALWIMGKAHPIIVGMGLLAYTLGLRHAFDADHIAAIDNTVRKLIQQRKNPIGVGFYFSIGHSSVVFLMAVLLGISVKWAKQELPHFQDIGGTVGTIVSGTFLLLIGILNLIILVSLIKLFIKLRHQYIENEKIDELLAARGFITRFVGPYFKLISKSWHVLPLGFLFGLGFDTASEIALLALSSGASQQALPFIGILALPILFAAGMSLLDTLDGIMMKSAYNWAFLNPIRKIFYNITITAISVIAALIIGSIELLQMTADKLHLNNAFWSNVQAIKFDYLGYILVVLFIIAWLISTLVWKIGNFENNWSK</sequence>
<keyword evidence="10" id="KW-1185">Reference proteome</keyword>
<keyword evidence="5 8" id="KW-0812">Transmembrane</keyword>
<evidence type="ECO:0000313" key="9">
    <source>
        <dbReference type="EMBL" id="QPM75996.1"/>
    </source>
</evidence>
<dbReference type="Proteomes" id="UP000594455">
    <property type="component" value="Chromosome"/>
</dbReference>
<feature type="transmembrane region" description="Helical" evidence="8">
    <location>
        <begin position="307"/>
        <end position="327"/>
    </location>
</feature>
<dbReference type="NCBIfam" id="TIGR00802">
    <property type="entry name" value="nico"/>
    <property type="match status" value="1"/>
</dbReference>
<dbReference type="PANTHER" id="PTHR31611">
    <property type="entry name" value="HIGH-AFFINITY NICKEL TRANSPORT PROTEIN NIC1"/>
    <property type="match status" value="1"/>
</dbReference>
<evidence type="ECO:0000256" key="2">
    <source>
        <dbReference type="ARBA" id="ARBA00010892"/>
    </source>
</evidence>
<reference evidence="9 10" key="1">
    <citation type="submission" date="2020-10" db="EMBL/GenBank/DDBJ databases">
        <title>Closed genome sequences of Staphylococcus lloydii sp. nov. and Staphylococcus durrellii sp. nov. Isolated from Captive Fruit Bats (Pteropus livingstonii).</title>
        <authorList>
            <person name="Fountain K."/>
        </authorList>
    </citation>
    <scope>NUCLEOTIDE SEQUENCE [LARGE SCALE GENOMIC DNA]</scope>
    <source>
        <strain evidence="9 10">23_2_7_LY</strain>
    </source>
</reference>
<evidence type="ECO:0000256" key="1">
    <source>
        <dbReference type="ARBA" id="ARBA00004127"/>
    </source>
</evidence>
<accession>A0A7T1B1S4</accession>
<dbReference type="GO" id="GO:0005886">
    <property type="term" value="C:plasma membrane"/>
    <property type="evidence" value="ECO:0007669"/>
    <property type="project" value="UniProtKB-SubCell"/>
</dbReference>
<evidence type="ECO:0000256" key="8">
    <source>
        <dbReference type="RuleBase" id="RU362101"/>
    </source>
</evidence>
<dbReference type="EMBL" id="CP064056">
    <property type="protein sequence ID" value="QPM75996.1"/>
    <property type="molecule type" value="Genomic_DNA"/>
</dbReference>